<evidence type="ECO:0000256" key="7">
    <source>
        <dbReference type="ARBA" id="ARBA00022989"/>
    </source>
</evidence>
<comment type="subcellular location">
    <subcellularLocation>
        <location evidence="1">Mitochondrion inner membrane</location>
        <topology evidence="1">Multi-pass membrane protein</topology>
    </subcellularLocation>
</comment>
<evidence type="ECO:0000256" key="11">
    <source>
        <dbReference type="RuleBase" id="RU000488"/>
    </source>
</evidence>
<comment type="similarity">
    <text evidence="2 11">Belongs to the mitochondrial carrier (TC 2.A.29) family.</text>
</comment>
<feature type="repeat" description="Solcar" evidence="10">
    <location>
        <begin position="96"/>
        <end position="178"/>
    </location>
</feature>
<keyword evidence="9 10" id="KW-0472">Membrane</keyword>
<dbReference type="Pfam" id="PF00153">
    <property type="entry name" value="Mito_carr"/>
    <property type="match status" value="3"/>
</dbReference>
<reference evidence="12 13" key="1">
    <citation type="journal article" date="2017" name="Mycologia">
        <title>Bifiguratus adelaidae, gen. et sp. nov., a new member of Mucoromycotina in endophytic and soil-dwelling habitats.</title>
        <authorList>
            <person name="Torres-Cruz T.J."/>
            <person name="Billingsley Tobias T.L."/>
            <person name="Almatruk M."/>
            <person name="Hesse C."/>
            <person name="Kuske C.R."/>
            <person name="Desiro A."/>
            <person name="Benucci G.M."/>
            <person name="Bonito G."/>
            <person name="Stajich J.E."/>
            <person name="Dunlap C."/>
            <person name="Arnold A.E."/>
            <person name="Porras-Alfaro A."/>
        </authorList>
    </citation>
    <scope>NUCLEOTIDE SEQUENCE [LARGE SCALE GENOMIC DNA]</scope>
    <source>
        <strain evidence="12 13">AZ0501</strain>
    </source>
</reference>
<evidence type="ECO:0000313" key="13">
    <source>
        <dbReference type="Proteomes" id="UP000242875"/>
    </source>
</evidence>
<evidence type="ECO:0000256" key="4">
    <source>
        <dbReference type="ARBA" id="ARBA00022692"/>
    </source>
</evidence>
<dbReference type="EMBL" id="MVBO01000025">
    <property type="protein sequence ID" value="OZJ04964.1"/>
    <property type="molecule type" value="Genomic_DNA"/>
</dbReference>
<dbReference type="PANTHER" id="PTHR45760:SF2">
    <property type="entry name" value="FI19922P1-RELATED"/>
    <property type="match status" value="1"/>
</dbReference>
<keyword evidence="8" id="KW-0496">Mitochondrion</keyword>
<feature type="repeat" description="Solcar" evidence="10">
    <location>
        <begin position="1"/>
        <end position="81"/>
    </location>
</feature>
<evidence type="ECO:0000256" key="3">
    <source>
        <dbReference type="ARBA" id="ARBA00022448"/>
    </source>
</evidence>
<sequence length="296" mass="32954">MERSATLTAGAAVDWDCAVQAEVKAAELANRRQFTGTLDGVMKIAKYEGITSLWRGLAPALVMSGPSTVIYFVGYDCAKEYLDRKWGNSQAWLQWSPLLVGAVARTVAATMISPIELFRTRLQSNEGINGFRGVLDGVVEMVRREGPTSLWRGLPSTLWRDVPFSAIYWMGYETIKRHLTRWTVDNHTHRFHLNDFEIAFLSGAGSGMIAATVTTPFDVAKTRRQVDTARLTGENVESVRSSKTADILRAVVQEEGYQGLFRGLIPRVAKVAPSCAIMISSYEFGKRFFARQTEVM</sequence>
<name>A0A261Y3A3_9FUNG</name>
<keyword evidence="5" id="KW-0677">Repeat</keyword>
<evidence type="ECO:0000256" key="2">
    <source>
        <dbReference type="ARBA" id="ARBA00006375"/>
    </source>
</evidence>
<feature type="repeat" description="Solcar" evidence="10">
    <location>
        <begin position="194"/>
        <end position="288"/>
    </location>
</feature>
<dbReference type="PANTHER" id="PTHR45760">
    <property type="entry name" value="FI19922P1-RELATED"/>
    <property type="match status" value="1"/>
</dbReference>
<dbReference type="Gene3D" id="1.50.40.10">
    <property type="entry name" value="Mitochondrial carrier domain"/>
    <property type="match status" value="1"/>
</dbReference>
<evidence type="ECO:0000256" key="8">
    <source>
        <dbReference type="ARBA" id="ARBA00023128"/>
    </source>
</evidence>
<gene>
    <name evidence="12" type="ORF">BZG36_01731</name>
</gene>
<dbReference type="GO" id="GO:0006879">
    <property type="term" value="P:intracellular iron ion homeostasis"/>
    <property type="evidence" value="ECO:0007669"/>
    <property type="project" value="EnsemblFungi"/>
</dbReference>
<keyword evidence="13" id="KW-1185">Reference proteome</keyword>
<evidence type="ECO:0000256" key="5">
    <source>
        <dbReference type="ARBA" id="ARBA00022737"/>
    </source>
</evidence>
<dbReference type="AlphaFoldDB" id="A0A261Y3A3"/>
<proteinExistence type="inferred from homology"/>
<comment type="caution">
    <text evidence="12">The sequence shown here is derived from an EMBL/GenBank/DDBJ whole genome shotgun (WGS) entry which is preliminary data.</text>
</comment>
<keyword evidence="4 10" id="KW-0812">Transmembrane</keyword>
<evidence type="ECO:0000256" key="1">
    <source>
        <dbReference type="ARBA" id="ARBA00004448"/>
    </source>
</evidence>
<keyword evidence="6" id="KW-0999">Mitochondrion inner membrane</keyword>
<dbReference type="InterPro" id="IPR023395">
    <property type="entry name" value="MCP_dom_sf"/>
</dbReference>
<dbReference type="GO" id="GO:0030170">
    <property type="term" value="F:pyridoxal phosphate binding"/>
    <property type="evidence" value="ECO:0007669"/>
    <property type="project" value="EnsemblFungi"/>
</dbReference>
<protein>
    <submittedName>
        <fullName evidence="12">Uncharacterized protein</fullName>
    </submittedName>
</protein>
<dbReference type="SUPFAM" id="SSF103506">
    <property type="entry name" value="Mitochondrial carrier"/>
    <property type="match status" value="1"/>
</dbReference>
<evidence type="ECO:0000256" key="9">
    <source>
        <dbReference type="ARBA" id="ARBA00023136"/>
    </source>
</evidence>
<dbReference type="OrthoDB" id="1747031at2759"/>
<evidence type="ECO:0000256" key="6">
    <source>
        <dbReference type="ARBA" id="ARBA00022792"/>
    </source>
</evidence>
<dbReference type="Proteomes" id="UP000242875">
    <property type="component" value="Unassembled WGS sequence"/>
</dbReference>
<dbReference type="GO" id="GO:0031921">
    <property type="term" value="P:pyridoxal phosphate transport"/>
    <property type="evidence" value="ECO:0007669"/>
    <property type="project" value="EnsemblFungi"/>
</dbReference>
<dbReference type="GO" id="GO:0005743">
    <property type="term" value="C:mitochondrial inner membrane"/>
    <property type="evidence" value="ECO:0007669"/>
    <property type="project" value="UniProtKB-SubCell"/>
</dbReference>
<accession>A0A261Y3A3</accession>
<keyword evidence="3 11" id="KW-0813">Transport</keyword>
<keyword evidence="7" id="KW-1133">Transmembrane helix</keyword>
<dbReference type="PROSITE" id="PS50920">
    <property type="entry name" value="SOLCAR"/>
    <property type="match status" value="3"/>
</dbReference>
<evidence type="ECO:0000256" key="10">
    <source>
        <dbReference type="PROSITE-ProRule" id="PRU00282"/>
    </source>
</evidence>
<dbReference type="GO" id="GO:1990542">
    <property type="term" value="P:mitochondrial transmembrane transport"/>
    <property type="evidence" value="ECO:0007669"/>
    <property type="project" value="InterPro"/>
</dbReference>
<organism evidence="12 13">
    <name type="scientific">Bifiguratus adelaidae</name>
    <dbReference type="NCBI Taxonomy" id="1938954"/>
    <lineage>
        <taxon>Eukaryota</taxon>
        <taxon>Fungi</taxon>
        <taxon>Fungi incertae sedis</taxon>
        <taxon>Mucoromycota</taxon>
        <taxon>Mucoromycotina</taxon>
        <taxon>Endogonomycetes</taxon>
        <taxon>Endogonales</taxon>
        <taxon>Endogonales incertae sedis</taxon>
        <taxon>Bifiguratus</taxon>
    </lineage>
</organism>
<dbReference type="InterPro" id="IPR018108">
    <property type="entry name" value="MCP_transmembrane"/>
</dbReference>
<dbReference type="InterPro" id="IPR045315">
    <property type="entry name" value="Mtm1-like"/>
</dbReference>
<evidence type="ECO:0000313" key="12">
    <source>
        <dbReference type="EMBL" id="OZJ04964.1"/>
    </source>
</evidence>